<feature type="domain" description="C2H2-type" evidence="13">
    <location>
        <begin position="220"/>
        <end position="246"/>
    </location>
</feature>
<dbReference type="Proteomes" id="UP000762676">
    <property type="component" value="Unassembled WGS sequence"/>
</dbReference>
<keyword evidence="4" id="KW-0677">Repeat</keyword>
<dbReference type="InterPro" id="IPR050888">
    <property type="entry name" value="ZnF_C2H2-type_TF"/>
</dbReference>
<dbReference type="Gene3D" id="3.30.160.60">
    <property type="entry name" value="Classic Zinc Finger"/>
    <property type="match status" value="9"/>
</dbReference>
<feature type="domain" description="C2H2-type" evidence="13">
    <location>
        <begin position="333"/>
        <end position="355"/>
    </location>
</feature>
<evidence type="ECO:0000256" key="9">
    <source>
        <dbReference type="ARBA" id="ARBA00023163"/>
    </source>
</evidence>
<keyword evidence="5 11" id="KW-0863">Zinc-finger</keyword>
<name>A0AAV4EC46_9GAST</name>
<keyword evidence="3" id="KW-0479">Metal-binding</keyword>
<evidence type="ECO:0000256" key="5">
    <source>
        <dbReference type="ARBA" id="ARBA00022771"/>
    </source>
</evidence>
<feature type="domain" description="C2H2-type" evidence="13">
    <location>
        <begin position="385"/>
        <end position="408"/>
    </location>
</feature>
<evidence type="ECO:0000256" key="1">
    <source>
        <dbReference type="ARBA" id="ARBA00004123"/>
    </source>
</evidence>
<proteinExistence type="inferred from homology"/>
<dbReference type="PROSITE" id="PS00028">
    <property type="entry name" value="ZINC_FINGER_C2H2_1"/>
    <property type="match status" value="9"/>
</dbReference>
<dbReference type="FunFam" id="3.30.160.60:FF:001370">
    <property type="entry name" value="Zinc finger protein"/>
    <property type="match status" value="1"/>
</dbReference>
<evidence type="ECO:0000313" key="14">
    <source>
        <dbReference type="EMBL" id="GFR58239.1"/>
    </source>
</evidence>
<evidence type="ECO:0000256" key="11">
    <source>
        <dbReference type="PROSITE-ProRule" id="PRU00042"/>
    </source>
</evidence>
<comment type="similarity">
    <text evidence="2">Belongs to the krueppel C2H2-type zinc-finger protein family.</text>
</comment>
<keyword evidence="10" id="KW-0539">Nucleus</keyword>
<keyword evidence="7" id="KW-0805">Transcription regulation</keyword>
<evidence type="ECO:0000256" key="6">
    <source>
        <dbReference type="ARBA" id="ARBA00022833"/>
    </source>
</evidence>
<dbReference type="FunFam" id="3.30.160.60:FF:001485">
    <property type="entry name" value="Krueppel-related zinc finger protein"/>
    <property type="match status" value="1"/>
</dbReference>
<feature type="domain" description="C2H2-type" evidence="13">
    <location>
        <begin position="305"/>
        <end position="332"/>
    </location>
</feature>
<feature type="region of interest" description="Disordered" evidence="12">
    <location>
        <begin position="613"/>
        <end position="654"/>
    </location>
</feature>
<keyword evidence="8" id="KW-0238">DNA-binding</keyword>
<dbReference type="PANTHER" id="PTHR24406">
    <property type="entry name" value="TRANSCRIPTIONAL REPRESSOR CTCFL-RELATED"/>
    <property type="match status" value="1"/>
</dbReference>
<dbReference type="Pfam" id="PF00096">
    <property type="entry name" value="zf-C2H2"/>
    <property type="match status" value="5"/>
</dbReference>
<feature type="compositionally biased region" description="Polar residues" evidence="12">
    <location>
        <begin position="624"/>
        <end position="636"/>
    </location>
</feature>
<feature type="domain" description="C2H2-type" evidence="13">
    <location>
        <begin position="361"/>
        <end position="388"/>
    </location>
</feature>
<evidence type="ECO:0000256" key="7">
    <source>
        <dbReference type="ARBA" id="ARBA00023015"/>
    </source>
</evidence>
<dbReference type="GO" id="GO:0005634">
    <property type="term" value="C:nucleus"/>
    <property type="evidence" value="ECO:0007669"/>
    <property type="project" value="UniProtKB-SubCell"/>
</dbReference>
<feature type="domain" description="C2H2-type" evidence="13">
    <location>
        <begin position="553"/>
        <end position="581"/>
    </location>
</feature>
<dbReference type="GO" id="GO:0008270">
    <property type="term" value="F:zinc ion binding"/>
    <property type="evidence" value="ECO:0007669"/>
    <property type="project" value="UniProtKB-KW"/>
</dbReference>
<evidence type="ECO:0000259" key="13">
    <source>
        <dbReference type="PROSITE" id="PS50157"/>
    </source>
</evidence>
<dbReference type="SMART" id="SM00355">
    <property type="entry name" value="ZnF_C2H2"/>
    <property type="match status" value="12"/>
</dbReference>
<sequence>MLQPETPEQPHTVKHHEFSAAGFSGVVLYSIDQGPMVELSFSREVQLTIWVVPPSDTKADLLSKDSTCSTGTECETQPSHVDNRVDMSGSECAEAKPMTLAGTSRVTGNNKPLPVVASGDQRYRQTRGKSSRIQRKRVSQSERPKLITEIPAQETLSCHENASGDTVRQSVVVDKSEDEEVVVNANSPEDCSQLEIVDGVCVDEAGVTAADNETKLEMLIKCQYCHRVFASRRDFYDHRRSEGSSHRCSVCGKMELFEANLIVHMRRHEKLEEDDSKSPDESGLKSEADLGACASKTKPGRKERVKCNICGLVVSSLDSLKIHTMLHTGENPYRCCVCGLEFSSLSSRQHHMDTHVTVDRFRCVQCNLRFPSRAELAKHQLTHQFECSLCGEVFPNKTSRTCHFRVAHPHDILRCDHCPALFSCEESLQRHKLYHTRGLKQQCPVCGIVVSRLKEHMLLHASSPQSRMFVCDQCPMSYHRKANLDRHMRTHTGEKPYACSHCPKRFSSNGMLRKHLLTHTQERPFQCEVCGKRCALRSNLMVHMRVHNADRRFSCSVCGQTFNHKNSLHGHIRSKHSSQPLPGMLVSGGDSLTSKPSQVWGVSTTCHQSIELGPGPELRENRPDCTQQFNDYSSSPRPGDSASMVVSLPAQTYS</sequence>
<dbReference type="EMBL" id="BMAT01010670">
    <property type="protein sequence ID" value="GFR58239.1"/>
    <property type="molecule type" value="Genomic_DNA"/>
</dbReference>
<evidence type="ECO:0000313" key="15">
    <source>
        <dbReference type="Proteomes" id="UP000762676"/>
    </source>
</evidence>
<keyword evidence="6" id="KW-0862">Zinc</keyword>
<comment type="subcellular location">
    <subcellularLocation>
        <location evidence="1">Nucleus</location>
    </subcellularLocation>
</comment>
<keyword evidence="9" id="KW-0804">Transcription</keyword>
<keyword evidence="15" id="KW-1185">Reference proteome</keyword>
<evidence type="ECO:0000256" key="4">
    <source>
        <dbReference type="ARBA" id="ARBA00022737"/>
    </source>
</evidence>
<evidence type="ECO:0000256" key="8">
    <source>
        <dbReference type="ARBA" id="ARBA00023125"/>
    </source>
</evidence>
<dbReference type="InterPro" id="IPR036236">
    <property type="entry name" value="Znf_C2H2_sf"/>
</dbReference>
<organism evidence="14 15">
    <name type="scientific">Elysia marginata</name>
    <dbReference type="NCBI Taxonomy" id="1093978"/>
    <lineage>
        <taxon>Eukaryota</taxon>
        <taxon>Metazoa</taxon>
        <taxon>Spiralia</taxon>
        <taxon>Lophotrochozoa</taxon>
        <taxon>Mollusca</taxon>
        <taxon>Gastropoda</taxon>
        <taxon>Heterobranchia</taxon>
        <taxon>Euthyneura</taxon>
        <taxon>Panpulmonata</taxon>
        <taxon>Sacoglossa</taxon>
        <taxon>Placobranchoidea</taxon>
        <taxon>Plakobranchidae</taxon>
        <taxon>Elysia</taxon>
    </lineage>
</organism>
<gene>
    <name evidence="14" type="ORF">ElyMa_005355900</name>
</gene>
<feature type="domain" description="C2H2-type" evidence="13">
    <location>
        <begin position="413"/>
        <end position="436"/>
    </location>
</feature>
<evidence type="ECO:0000256" key="10">
    <source>
        <dbReference type="ARBA" id="ARBA00023242"/>
    </source>
</evidence>
<evidence type="ECO:0000256" key="3">
    <source>
        <dbReference type="ARBA" id="ARBA00022723"/>
    </source>
</evidence>
<comment type="caution">
    <text evidence="14">The sequence shown here is derived from an EMBL/GenBank/DDBJ whole genome shotgun (WGS) entry which is preliminary data.</text>
</comment>
<dbReference type="AlphaFoldDB" id="A0AAV4EC46"/>
<feature type="domain" description="C2H2-type" evidence="13">
    <location>
        <begin position="525"/>
        <end position="552"/>
    </location>
</feature>
<dbReference type="InterPro" id="IPR013087">
    <property type="entry name" value="Znf_C2H2_type"/>
</dbReference>
<dbReference type="PROSITE" id="PS50157">
    <property type="entry name" value="ZINC_FINGER_C2H2_2"/>
    <property type="match status" value="11"/>
</dbReference>
<feature type="domain" description="C2H2-type" evidence="13">
    <location>
        <begin position="497"/>
        <end position="524"/>
    </location>
</feature>
<accession>A0AAV4EC46</accession>
<evidence type="ECO:0000256" key="12">
    <source>
        <dbReference type="SAM" id="MobiDB-lite"/>
    </source>
</evidence>
<evidence type="ECO:0000256" key="2">
    <source>
        <dbReference type="ARBA" id="ARBA00006991"/>
    </source>
</evidence>
<dbReference type="GO" id="GO:0003690">
    <property type="term" value="F:double-stranded DNA binding"/>
    <property type="evidence" value="ECO:0007669"/>
    <property type="project" value="UniProtKB-ARBA"/>
</dbReference>
<feature type="domain" description="C2H2-type" evidence="13">
    <location>
        <begin position="469"/>
        <end position="496"/>
    </location>
</feature>
<feature type="domain" description="C2H2-type" evidence="13">
    <location>
        <begin position="246"/>
        <end position="273"/>
    </location>
</feature>
<protein>
    <submittedName>
        <fullName evidence="14">Zinc finger protein</fullName>
    </submittedName>
</protein>
<dbReference type="SUPFAM" id="SSF57667">
    <property type="entry name" value="beta-beta-alpha zinc fingers"/>
    <property type="match status" value="6"/>
</dbReference>
<reference evidence="14 15" key="1">
    <citation type="journal article" date="2021" name="Elife">
        <title>Chloroplast acquisition without the gene transfer in kleptoplastic sea slugs, Plakobranchus ocellatus.</title>
        <authorList>
            <person name="Maeda T."/>
            <person name="Takahashi S."/>
            <person name="Yoshida T."/>
            <person name="Shimamura S."/>
            <person name="Takaki Y."/>
            <person name="Nagai Y."/>
            <person name="Toyoda A."/>
            <person name="Suzuki Y."/>
            <person name="Arimoto A."/>
            <person name="Ishii H."/>
            <person name="Satoh N."/>
            <person name="Nishiyama T."/>
            <person name="Hasebe M."/>
            <person name="Maruyama T."/>
            <person name="Minagawa J."/>
            <person name="Obokata J."/>
            <person name="Shigenobu S."/>
        </authorList>
    </citation>
    <scope>NUCLEOTIDE SEQUENCE [LARGE SCALE GENOMIC DNA]</scope>
</reference>
<dbReference type="FunFam" id="3.30.160.60:FF:000446">
    <property type="entry name" value="Zinc finger protein"/>
    <property type="match status" value="1"/>
</dbReference>